<dbReference type="OrthoDB" id="9808347at2"/>
<keyword evidence="3" id="KW-1185">Reference proteome</keyword>
<accession>A0A3A3YZY6</accession>
<dbReference type="GO" id="GO:0004177">
    <property type="term" value="F:aminopeptidase activity"/>
    <property type="evidence" value="ECO:0007669"/>
    <property type="project" value="TreeGrafter"/>
</dbReference>
<dbReference type="Pfam" id="PF03576">
    <property type="entry name" value="Peptidase_S58"/>
    <property type="match status" value="1"/>
</dbReference>
<evidence type="ECO:0000313" key="3">
    <source>
        <dbReference type="Proteomes" id="UP000265614"/>
    </source>
</evidence>
<dbReference type="PANTHER" id="PTHR36512">
    <property type="entry name" value="D-AMINOPEPTIDASE"/>
    <property type="match status" value="1"/>
</dbReference>
<name>A0A3A3YZY6_9ACTN</name>
<comment type="caution">
    <text evidence="2">The sequence shown here is derived from an EMBL/GenBank/DDBJ whole genome shotgun (WGS) entry which is preliminary data.</text>
</comment>
<organism evidence="2 3">
    <name type="scientific">Vallicoccus soli</name>
    <dbReference type="NCBI Taxonomy" id="2339232"/>
    <lineage>
        <taxon>Bacteria</taxon>
        <taxon>Bacillati</taxon>
        <taxon>Actinomycetota</taxon>
        <taxon>Actinomycetes</taxon>
        <taxon>Motilibacterales</taxon>
        <taxon>Vallicoccaceae</taxon>
        <taxon>Vallicoccus</taxon>
    </lineage>
</organism>
<proteinExistence type="inferred from homology"/>
<comment type="similarity">
    <text evidence="1">Belongs to the peptidase S58 family.</text>
</comment>
<protein>
    <submittedName>
        <fullName evidence="2">Peptidase S58 family protein</fullName>
    </submittedName>
</protein>
<dbReference type="AlphaFoldDB" id="A0A3A3YZY6"/>
<evidence type="ECO:0000256" key="1">
    <source>
        <dbReference type="ARBA" id="ARBA00007068"/>
    </source>
</evidence>
<dbReference type="RefSeq" id="WP_119950184.1">
    <property type="nucleotide sequence ID" value="NZ_QZEZ01000003.1"/>
</dbReference>
<dbReference type="Gene3D" id="3.60.70.12">
    <property type="entry name" value="L-amino peptidase D-ALA esterase/amidase"/>
    <property type="match status" value="1"/>
</dbReference>
<dbReference type="InterPro" id="IPR016117">
    <property type="entry name" value="ArgJ-like_dom_sf"/>
</dbReference>
<dbReference type="EMBL" id="QZEZ01000003">
    <property type="protein sequence ID" value="RJK96443.1"/>
    <property type="molecule type" value="Genomic_DNA"/>
</dbReference>
<gene>
    <name evidence="2" type="ORF">D5H78_09480</name>
</gene>
<reference evidence="2 3" key="1">
    <citation type="submission" date="2018-09" db="EMBL/GenBank/DDBJ databases">
        <title>YIM 75000 draft genome.</title>
        <authorList>
            <person name="Tang S."/>
            <person name="Feng Y."/>
        </authorList>
    </citation>
    <scope>NUCLEOTIDE SEQUENCE [LARGE SCALE GENOMIC DNA]</scope>
    <source>
        <strain evidence="2 3">YIM 75000</strain>
    </source>
</reference>
<evidence type="ECO:0000313" key="2">
    <source>
        <dbReference type="EMBL" id="RJK96443.1"/>
    </source>
</evidence>
<dbReference type="InterPro" id="IPR005321">
    <property type="entry name" value="Peptidase_S58_DmpA"/>
</dbReference>
<dbReference type="Proteomes" id="UP000265614">
    <property type="component" value="Unassembled WGS sequence"/>
</dbReference>
<dbReference type="CDD" id="cd02252">
    <property type="entry name" value="nylC_like"/>
    <property type="match status" value="1"/>
</dbReference>
<dbReference type="PANTHER" id="PTHR36512:SF3">
    <property type="entry name" value="BLR5678 PROTEIN"/>
    <property type="match status" value="1"/>
</dbReference>
<dbReference type="SUPFAM" id="SSF56266">
    <property type="entry name" value="DmpA/ArgJ-like"/>
    <property type="match status" value="1"/>
</dbReference>
<sequence length="355" mass="35139">MSVGPVEPEVRPGPSNSLVDVPGLRVGHRTAAGDGWLTGTTVVLAPEGGVVGGVDVRGGGPGTRETDLLDPRNVVERVHAVVLGGSSAFGLGAADGVMARLAEAGTGLRVGADGDVVVPIVPAAVVFDLGRGGDQARRADASFGAAAHDAAGDGPVQQGCVGAGTGALAGRFKGGVGSASAVLPGGATVAALVVVNALGSPADPRTGGLWGARHLLPGELAWLGTPDPSDAAAVTAPERAQRRGDLHTTIGVVATDLALTKAQCAKLAGIGHDGLARALRPVHTMFDGDTLFGLSTAARPAPDAQALHGLLTVAADCVTRAVVHAVLAATTTRTPAGEWPSYLDLVPSARRGGRP</sequence>